<dbReference type="HOGENOM" id="CLU_577187_0_0_7"/>
<dbReference type="eggNOG" id="COG5184">
    <property type="taxonomic scope" value="Bacteria"/>
</dbReference>
<gene>
    <name evidence="2" type="ordered locus">Hoch_3864</name>
</gene>
<reference evidence="2 3" key="1">
    <citation type="journal article" date="2010" name="Stand. Genomic Sci.">
        <title>Complete genome sequence of Haliangium ochraceum type strain (SMP-2).</title>
        <authorList>
            <consortium name="US DOE Joint Genome Institute (JGI-PGF)"/>
            <person name="Ivanova N."/>
            <person name="Daum C."/>
            <person name="Lang E."/>
            <person name="Abt B."/>
            <person name="Kopitz M."/>
            <person name="Saunders E."/>
            <person name="Lapidus A."/>
            <person name="Lucas S."/>
            <person name="Glavina Del Rio T."/>
            <person name="Nolan M."/>
            <person name="Tice H."/>
            <person name="Copeland A."/>
            <person name="Cheng J.F."/>
            <person name="Chen F."/>
            <person name="Bruce D."/>
            <person name="Goodwin L."/>
            <person name="Pitluck S."/>
            <person name="Mavromatis K."/>
            <person name="Pati A."/>
            <person name="Mikhailova N."/>
            <person name="Chen A."/>
            <person name="Palaniappan K."/>
            <person name="Land M."/>
            <person name="Hauser L."/>
            <person name="Chang Y.J."/>
            <person name="Jeffries C.D."/>
            <person name="Detter J.C."/>
            <person name="Brettin T."/>
            <person name="Rohde M."/>
            <person name="Goker M."/>
            <person name="Bristow J."/>
            <person name="Markowitz V."/>
            <person name="Eisen J.A."/>
            <person name="Hugenholtz P."/>
            <person name="Kyrpides N.C."/>
            <person name="Klenk H.P."/>
        </authorList>
    </citation>
    <scope>NUCLEOTIDE SEQUENCE [LARGE SCALE GENOMIC DNA]</scope>
    <source>
        <strain evidence="3">DSM 14365 / CIP 107738 / JCM 11303 / AJ 13395 / SMP-2</strain>
    </source>
</reference>
<name>D0LZA1_HALO1</name>
<feature type="region of interest" description="Disordered" evidence="1">
    <location>
        <begin position="1"/>
        <end position="21"/>
    </location>
</feature>
<keyword evidence="3" id="KW-1185">Reference proteome</keyword>
<dbReference type="Proteomes" id="UP000001880">
    <property type="component" value="Chromosome"/>
</dbReference>
<feature type="compositionally biased region" description="Basic and acidic residues" evidence="1">
    <location>
        <begin position="1"/>
        <end position="11"/>
    </location>
</feature>
<evidence type="ECO:0000256" key="1">
    <source>
        <dbReference type="SAM" id="MobiDB-lite"/>
    </source>
</evidence>
<dbReference type="KEGG" id="hoh:Hoch_3864"/>
<evidence type="ECO:0000313" key="3">
    <source>
        <dbReference type="Proteomes" id="UP000001880"/>
    </source>
</evidence>
<dbReference type="AlphaFoldDB" id="D0LZA1"/>
<dbReference type="EMBL" id="CP001804">
    <property type="protein sequence ID" value="ACY16363.1"/>
    <property type="molecule type" value="Genomic_DNA"/>
</dbReference>
<evidence type="ECO:0000313" key="2">
    <source>
        <dbReference type="EMBL" id="ACY16363.1"/>
    </source>
</evidence>
<accession>D0LZA1</accession>
<sequence>MQSNRLSDDKTAANPSNLWESGSGAAQRCVRLRLAVTNCTTSLRFGASLLALSLAAAGALLGGCAVVTPSEGGEHITADDTATAVGSLSTHNRLALNRLALNRLALNRLALNRLALNQISATQFAFDPGHEMLDTQEEREVLAYVVECALAEGVVVVAETEHGSYEFPGLLGLAPGWAEQMPSPGDLERVSACLLARVNAFGESVMLSLRTPGLLDAAASERASYPVYEGAFFGQVFAEDEADQHFYACQGSPADTAVLHAASRALRVCTDADSECGITALGRCRDLCDSYTDEGGWSGCWAEGARHDQTINVYLAASDIDGANQRCDGGPCQMRARDGDTAILDCEGQDCLTTCEEGATCAIAAANVDELDASVRSTALAEIDCYGANTCQLSCDQGAYCATECAGTNNCDVTCRGGAECEVFCGSEANNCDQLVCKTDARCLLTCSSANNCSFAVCEGGETQCGGGVVVCNRPCP</sequence>
<proteinExistence type="predicted"/>
<protein>
    <submittedName>
        <fullName evidence="2">Uncharacterized protein</fullName>
    </submittedName>
</protein>
<organism evidence="2 3">
    <name type="scientific">Haliangium ochraceum (strain DSM 14365 / JCM 11303 / SMP-2)</name>
    <dbReference type="NCBI Taxonomy" id="502025"/>
    <lineage>
        <taxon>Bacteria</taxon>
        <taxon>Pseudomonadati</taxon>
        <taxon>Myxococcota</taxon>
        <taxon>Polyangia</taxon>
        <taxon>Haliangiales</taxon>
        <taxon>Kofleriaceae</taxon>
        <taxon>Haliangium</taxon>
    </lineage>
</organism>